<dbReference type="PANTHER" id="PTHR11839:SF18">
    <property type="entry name" value="NUDIX HYDROLASE DOMAIN-CONTAINING PROTEIN"/>
    <property type="match status" value="1"/>
</dbReference>
<accession>A0A2W2C8G5</accession>
<evidence type="ECO:0000259" key="11">
    <source>
        <dbReference type="PROSITE" id="PS51462"/>
    </source>
</evidence>
<dbReference type="GO" id="GO:0019693">
    <property type="term" value="P:ribose phosphate metabolic process"/>
    <property type="evidence" value="ECO:0007669"/>
    <property type="project" value="TreeGrafter"/>
</dbReference>
<evidence type="ECO:0000256" key="1">
    <source>
        <dbReference type="ARBA" id="ARBA00000847"/>
    </source>
</evidence>
<keyword evidence="9" id="KW-0460">Magnesium</keyword>
<dbReference type="PANTHER" id="PTHR11839">
    <property type="entry name" value="UDP/ADP-SUGAR PYROPHOSPHATASE"/>
    <property type="match status" value="1"/>
</dbReference>
<dbReference type="InterPro" id="IPR004385">
    <property type="entry name" value="NDP_pyrophosphatase"/>
</dbReference>
<feature type="binding site" evidence="9">
    <location>
        <position position="152"/>
    </location>
    <ligand>
        <name>Mg(2+)</name>
        <dbReference type="ChEBI" id="CHEBI:18420"/>
        <label>1</label>
    </ligand>
</feature>
<name>A0A2W2C8G5_9HYPH</name>
<feature type="binding site" evidence="9">
    <location>
        <position position="103"/>
    </location>
    <ligand>
        <name>Mg(2+)</name>
        <dbReference type="ChEBI" id="CHEBI:18420"/>
        <label>1</label>
    </ligand>
</feature>
<feature type="domain" description="Nudix hydrolase" evidence="11">
    <location>
        <begin position="43"/>
        <end position="181"/>
    </location>
</feature>
<comment type="caution">
    <text evidence="12">The sequence shown here is derived from an EMBL/GenBank/DDBJ whole genome shotgun (WGS) entry which is preliminary data.</text>
</comment>
<dbReference type="GO" id="GO:0005829">
    <property type="term" value="C:cytosol"/>
    <property type="evidence" value="ECO:0007669"/>
    <property type="project" value="TreeGrafter"/>
</dbReference>
<keyword evidence="6" id="KW-0378">Hydrolase</keyword>
<keyword evidence="9" id="KW-0479">Metal-binding</keyword>
<dbReference type="CDD" id="cd24157">
    <property type="entry name" value="NUDIX_GDPMK"/>
    <property type="match status" value="1"/>
</dbReference>
<feature type="binding site" evidence="9">
    <location>
        <position position="99"/>
    </location>
    <ligand>
        <name>Mg(2+)</name>
        <dbReference type="ChEBI" id="CHEBI:18420"/>
        <label>1</label>
    </ligand>
</feature>
<dbReference type="InterPro" id="IPR000086">
    <property type="entry name" value="NUDIX_hydrolase_dom"/>
</dbReference>
<dbReference type="AlphaFoldDB" id="A0A2W2C8G5"/>
<dbReference type="InterPro" id="IPR015797">
    <property type="entry name" value="NUDIX_hydrolase-like_dom_sf"/>
</dbReference>
<evidence type="ECO:0000256" key="2">
    <source>
        <dbReference type="ARBA" id="ARBA00001946"/>
    </source>
</evidence>
<dbReference type="PROSITE" id="PS51462">
    <property type="entry name" value="NUDIX"/>
    <property type="match status" value="1"/>
</dbReference>
<evidence type="ECO:0000256" key="7">
    <source>
        <dbReference type="ARBA" id="ARBA00032162"/>
    </source>
</evidence>
<evidence type="ECO:0000313" key="12">
    <source>
        <dbReference type="EMBL" id="PZF76503.1"/>
    </source>
</evidence>
<gene>
    <name evidence="12" type="ORF">DK847_11880</name>
</gene>
<comment type="catalytic activity">
    <reaction evidence="1">
        <text>GDP-alpha-D-mannose + H2O = alpha-D-mannose 1-phosphate + GMP + 2 H(+)</text>
        <dbReference type="Rhea" id="RHEA:27978"/>
        <dbReference type="ChEBI" id="CHEBI:15377"/>
        <dbReference type="ChEBI" id="CHEBI:15378"/>
        <dbReference type="ChEBI" id="CHEBI:57527"/>
        <dbReference type="ChEBI" id="CHEBI:58115"/>
        <dbReference type="ChEBI" id="CHEBI:58409"/>
    </reaction>
</comment>
<evidence type="ECO:0000256" key="9">
    <source>
        <dbReference type="PIRSR" id="PIRSR604385-2"/>
    </source>
</evidence>
<evidence type="ECO:0000256" key="5">
    <source>
        <dbReference type="ARBA" id="ARBA00016377"/>
    </source>
</evidence>
<evidence type="ECO:0000256" key="8">
    <source>
        <dbReference type="ARBA" id="ARBA00032272"/>
    </source>
</evidence>
<evidence type="ECO:0000256" key="6">
    <source>
        <dbReference type="ARBA" id="ARBA00022801"/>
    </source>
</evidence>
<comment type="subunit">
    <text evidence="4">Homodimer.</text>
</comment>
<organism evidence="12 13">
    <name type="scientific">Aestuariivirga litoralis</name>
    <dbReference type="NCBI Taxonomy" id="2650924"/>
    <lineage>
        <taxon>Bacteria</taxon>
        <taxon>Pseudomonadati</taxon>
        <taxon>Pseudomonadota</taxon>
        <taxon>Alphaproteobacteria</taxon>
        <taxon>Hyphomicrobiales</taxon>
        <taxon>Aestuariivirgaceae</taxon>
        <taxon>Aestuariivirga</taxon>
    </lineage>
</organism>
<dbReference type="GO" id="GO:0006753">
    <property type="term" value="P:nucleoside phosphate metabolic process"/>
    <property type="evidence" value="ECO:0007669"/>
    <property type="project" value="TreeGrafter"/>
</dbReference>
<dbReference type="RefSeq" id="WP_111198739.1">
    <property type="nucleotide sequence ID" value="NZ_QKVK01000005.1"/>
</dbReference>
<dbReference type="SUPFAM" id="SSF55811">
    <property type="entry name" value="Nudix"/>
    <property type="match status" value="1"/>
</dbReference>
<dbReference type="Gene3D" id="3.90.79.10">
    <property type="entry name" value="Nucleoside Triphosphate Pyrophosphohydrolase"/>
    <property type="match status" value="1"/>
</dbReference>
<evidence type="ECO:0000256" key="3">
    <source>
        <dbReference type="ARBA" id="ARBA00007275"/>
    </source>
</evidence>
<feature type="short sequence motif" description="Nudix box" evidence="10">
    <location>
        <begin position="85"/>
        <end position="106"/>
    </location>
</feature>
<feature type="binding site" evidence="9">
    <location>
        <position position="84"/>
    </location>
    <ligand>
        <name>Mg(2+)</name>
        <dbReference type="ChEBI" id="CHEBI:18420"/>
        <label>1</label>
    </ligand>
</feature>
<comment type="similarity">
    <text evidence="3">Belongs to the Nudix hydrolase family. NudK subfamily.</text>
</comment>
<dbReference type="GO" id="GO:0046872">
    <property type="term" value="F:metal ion binding"/>
    <property type="evidence" value="ECO:0007669"/>
    <property type="project" value="UniProtKB-KW"/>
</dbReference>
<dbReference type="Proteomes" id="UP000248795">
    <property type="component" value="Unassembled WGS sequence"/>
</dbReference>
<keyword evidence="13" id="KW-1185">Reference proteome</keyword>
<evidence type="ECO:0000256" key="4">
    <source>
        <dbReference type="ARBA" id="ARBA00011738"/>
    </source>
</evidence>
<proteinExistence type="inferred from homology"/>
<dbReference type="EMBL" id="QKVK01000005">
    <property type="protein sequence ID" value="PZF76503.1"/>
    <property type="molecule type" value="Genomic_DNA"/>
</dbReference>
<protein>
    <recommendedName>
        <fullName evidence="5">GDP-mannose pyrophosphatase</fullName>
    </recommendedName>
    <alternativeName>
        <fullName evidence="7">GDP-mannose hydrolase</fullName>
    </alternativeName>
    <alternativeName>
        <fullName evidence="8">GDPMK</fullName>
    </alternativeName>
</protein>
<evidence type="ECO:0000313" key="13">
    <source>
        <dbReference type="Proteomes" id="UP000248795"/>
    </source>
</evidence>
<sequence length="194" mass="22057">MKRRVVIDKVEPLSHRWAKLDRYTIRYQRSDGREDVLEREVHDHGHGATVLPYDARRGTVLLVRQFRLPAYLHDHDGFLIEACAGLLDGDDPAQCAKREAEEELGFRLANLRFMTTVYMTPGAVTERLSLFIADYDHDARVGAGGGEAHEGEDIEVLEMAFDAMRRLVQEGRIIDAKTVMLSLFLERELGLPPL</sequence>
<reference evidence="13" key="1">
    <citation type="submission" date="2018-06" db="EMBL/GenBank/DDBJ databases">
        <title>Aestuariibacter litoralis strain KCTC 52945T.</title>
        <authorList>
            <person name="Li X."/>
            <person name="Salam N."/>
            <person name="Li J.-L."/>
            <person name="Chen Y.-M."/>
            <person name="Yang Z.-W."/>
            <person name="Zhang L.-Y."/>
            <person name="Han M.-X."/>
            <person name="Xiao M."/>
            <person name="Li W.-J."/>
        </authorList>
    </citation>
    <scope>NUCLEOTIDE SEQUENCE [LARGE SCALE GENOMIC DNA]</scope>
    <source>
        <strain evidence="13">KCTC 52945</strain>
    </source>
</reference>
<dbReference type="GO" id="GO:0016818">
    <property type="term" value="F:hydrolase activity, acting on acid anhydrides, in phosphorus-containing anhydrides"/>
    <property type="evidence" value="ECO:0007669"/>
    <property type="project" value="InterPro"/>
</dbReference>
<dbReference type="Pfam" id="PF00293">
    <property type="entry name" value="NUDIX"/>
    <property type="match status" value="1"/>
</dbReference>
<dbReference type="NCBIfam" id="TIGR00052">
    <property type="entry name" value="nudix-type nucleoside diphosphatase, YffH/AdpP family"/>
    <property type="match status" value="1"/>
</dbReference>
<comment type="cofactor">
    <cofactor evidence="2 9">
        <name>Mg(2+)</name>
        <dbReference type="ChEBI" id="CHEBI:18420"/>
    </cofactor>
</comment>
<evidence type="ECO:0000256" key="10">
    <source>
        <dbReference type="PIRSR" id="PIRSR604385-3"/>
    </source>
</evidence>